<protein>
    <submittedName>
        <fullName evidence="2">Uncharacterized protein</fullName>
    </submittedName>
</protein>
<gene>
    <name evidence="2" type="ORF">F2Q69_00029717</name>
</gene>
<comment type="caution">
    <text evidence="2">The sequence shown here is derived from an EMBL/GenBank/DDBJ whole genome shotgun (WGS) entry which is preliminary data.</text>
</comment>
<reference evidence="2" key="1">
    <citation type="submission" date="2019-12" db="EMBL/GenBank/DDBJ databases">
        <title>Genome sequencing and annotation of Brassica cretica.</title>
        <authorList>
            <person name="Studholme D.J."/>
            <person name="Sarris P."/>
        </authorList>
    </citation>
    <scope>NUCLEOTIDE SEQUENCE</scope>
    <source>
        <strain evidence="2">PFS-109/04</strain>
        <tissue evidence="2">Leaf</tissue>
    </source>
</reference>
<proteinExistence type="predicted"/>
<dbReference type="Proteomes" id="UP000712600">
    <property type="component" value="Unassembled WGS sequence"/>
</dbReference>
<evidence type="ECO:0000313" key="3">
    <source>
        <dbReference type="Proteomes" id="UP000712600"/>
    </source>
</evidence>
<dbReference type="EMBL" id="QGKX02000088">
    <property type="protein sequence ID" value="KAF3587018.1"/>
    <property type="molecule type" value="Genomic_DNA"/>
</dbReference>
<evidence type="ECO:0000256" key="1">
    <source>
        <dbReference type="SAM" id="MobiDB-lite"/>
    </source>
</evidence>
<feature type="compositionally biased region" description="Low complexity" evidence="1">
    <location>
        <begin position="150"/>
        <end position="161"/>
    </location>
</feature>
<name>A0A8S9S2W4_BRACR</name>
<feature type="region of interest" description="Disordered" evidence="1">
    <location>
        <begin position="116"/>
        <end position="165"/>
    </location>
</feature>
<dbReference type="AlphaFoldDB" id="A0A8S9S2W4"/>
<feature type="compositionally biased region" description="Polar residues" evidence="1">
    <location>
        <begin position="121"/>
        <end position="137"/>
    </location>
</feature>
<accession>A0A8S9S2W4</accession>
<evidence type="ECO:0000313" key="2">
    <source>
        <dbReference type="EMBL" id="KAF3587018.1"/>
    </source>
</evidence>
<sequence>MEGSPYRISFISWKGGRSLGLVPGFLLAGTWSVPLSGTREPGSCPEAGGNDTVDSAPSVSLSWVPLKPELILNPGKDWFLLIWPEPNSSVLNFMVMMRLEIVLVGENQSLRYAMESLGPETGSSRTMTKRSASSTPTMADRAGSRRRVDSPVSRSDSSPDPGEVSECDLMAPLPLAYAYASPSPVGPSSTMVEEDLVEWRRKYSLPPLSTSVYLHRRSMLPAIFRGRSPFQKLSLIPALEG</sequence>
<organism evidence="2 3">
    <name type="scientific">Brassica cretica</name>
    <name type="common">Mustard</name>
    <dbReference type="NCBI Taxonomy" id="69181"/>
    <lineage>
        <taxon>Eukaryota</taxon>
        <taxon>Viridiplantae</taxon>
        <taxon>Streptophyta</taxon>
        <taxon>Embryophyta</taxon>
        <taxon>Tracheophyta</taxon>
        <taxon>Spermatophyta</taxon>
        <taxon>Magnoliopsida</taxon>
        <taxon>eudicotyledons</taxon>
        <taxon>Gunneridae</taxon>
        <taxon>Pentapetalae</taxon>
        <taxon>rosids</taxon>
        <taxon>malvids</taxon>
        <taxon>Brassicales</taxon>
        <taxon>Brassicaceae</taxon>
        <taxon>Brassiceae</taxon>
        <taxon>Brassica</taxon>
    </lineage>
</organism>